<dbReference type="GO" id="GO:0006351">
    <property type="term" value="P:DNA-templated transcription"/>
    <property type="evidence" value="ECO:0007669"/>
    <property type="project" value="InterPro"/>
</dbReference>
<evidence type="ECO:0000259" key="11">
    <source>
        <dbReference type="Pfam" id="PF16639"/>
    </source>
</evidence>
<evidence type="ECO:0000256" key="6">
    <source>
        <dbReference type="ARBA" id="ARBA00022692"/>
    </source>
</evidence>
<dbReference type="InterPro" id="IPR002325">
    <property type="entry name" value="Cyt_f"/>
</dbReference>
<keyword evidence="3" id="KW-0150">Chloroplast</keyword>
<dbReference type="PROSITE" id="PS51010">
    <property type="entry name" value="CYTF"/>
    <property type="match status" value="1"/>
</dbReference>
<comment type="subcellular location">
    <subcellularLocation>
        <location evidence="1">Membrane</location>
    </subcellularLocation>
</comment>
<dbReference type="GO" id="GO:0042651">
    <property type="term" value="C:thylakoid membrane"/>
    <property type="evidence" value="ECO:0007669"/>
    <property type="project" value="InterPro"/>
</dbReference>
<evidence type="ECO:0000256" key="8">
    <source>
        <dbReference type="ARBA" id="ARBA00023078"/>
    </source>
</evidence>
<keyword evidence="5" id="KW-0934">Plastid</keyword>
<dbReference type="InterPro" id="IPR036603">
    <property type="entry name" value="RBP11-like"/>
</dbReference>
<name>A0A816JDJ9_BRANA</name>
<evidence type="ECO:0000256" key="4">
    <source>
        <dbReference type="ARBA" id="ARBA00022531"/>
    </source>
</evidence>
<protein>
    <submittedName>
        <fullName evidence="12">(rape) hypothetical protein</fullName>
    </submittedName>
</protein>
<dbReference type="EMBL" id="HG994368">
    <property type="protein sequence ID" value="CAF1831177.1"/>
    <property type="molecule type" value="Genomic_DNA"/>
</dbReference>
<keyword evidence="2" id="KW-0240">DNA-directed RNA polymerase</keyword>
<keyword evidence="8" id="KW-0793">Thylakoid</keyword>
<dbReference type="SUPFAM" id="SSF49441">
    <property type="entry name" value="Cytochrome f, large domain"/>
    <property type="match status" value="1"/>
</dbReference>
<dbReference type="GO" id="GO:0009055">
    <property type="term" value="F:electron transfer activity"/>
    <property type="evidence" value="ECO:0007669"/>
    <property type="project" value="InterPro"/>
</dbReference>
<keyword evidence="10" id="KW-0804">Transcription</keyword>
<evidence type="ECO:0000256" key="1">
    <source>
        <dbReference type="ARBA" id="ARBA00004370"/>
    </source>
</evidence>
<evidence type="ECO:0000256" key="5">
    <source>
        <dbReference type="ARBA" id="ARBA00022640"/>
    </source>
</evidence>
<dbReference type="PANTHER" id="PTHR33288">
    <property type="match status" value="1"/>
</dbReference>
<proteinExistence type="predicted"/>
<dbReference type="InterPro" id="IPR024094">
    <property type="entry name" value="Cyt_f_lg_dom"/>
</dbReference>
<dbReference type="InterPro" id="IPR036826">
    <property type="entry name" value="Cyt_f_lg_dom_sf"/>
</dbReference>
<dbReference type="Pfam" id="PF16639">
    <property type="entry name" value="Apocytochr_F_N"/>
    <property type="match status" value="1"/>
</dbReference>
<reference evidence="12" key="1">
    <citation type="submission" date="2021-01" db="EMBL/GenBank/DDBJ databases">
        <authorList>
            <consortium name="Genoscope - CEA"/>
            <person name="William W."/>
        </authorList>
    </citation>
    <scope>NUCLEOTIDE SEQUENCE</scope>
</reference>
<dbReference type="GO" id="GO:0015979">
    <property type="term" value="P:photosynthesis"/>
    <property type="evidence" value="ECO:0007669"/>
    <property type="project" value="UniProtKB-KW"/>
</dbReference>
<dbReference type="Gene3D" id="3.30.1360.10">
    <property type="entry name" value="RNA polymerase, RBP11-like subunit"/>
    <property type="match status" value="1"/>
</dbReference>
<evidence type="ECO:0000256" key="10">
    <source>
        <dbReference type="ARBA" id="ARBA00023163"/>
    </source>
</evidence>
<organism evidence="12">
    <name type="scientific">Brassica napus</name>
    <name type="common">Rape</name>
    <dbReference type="NCBI Taxonomy" id="3708"/>
    <lineage>
        <taxon>Eukaryota</taxon>
        <taxon>Viridiplantae</taxon>
        <taxon>Streptophyta</taxon>
        <taxon>Embryophyta</taxon>
        <taxon>Tracheophyta</taxon>
        <taxon>Spermatophyta</taxon>
        <taxon>Magnoliopsida</taxon>
        <taxon>eudicotyledons</taxon>
        <taxon>Gunneridae</taxon>
        <taxon>Pentapetalae</taxon>
        <taxon>rosids</taxon>
        <taxon>malvids</taxon>
        <taxon>Brassicales</taxon>
        <taxon>Brassicaceae</taxon>
        <taxon>Brassiceae</taxon>
        <taxon>Brassica</taxon>
    </lineage>
</organism>
<evidence type="ECO:0000256" key="9">
    <source>
        <dbReference type="ARBA" id="ARBA00023136"/>
    </source>
</evidence>
<dbReference type="AlphaFoldDB" id="A0A816JDJ9"/>
<keyword evidence="9" id="KW-0472">Membrane</keyword>
<accession>A0A816JDJ9</accession>
<dbReference type="Gene3D" id="2.60.40.830">
    <property type="entry name" value="Cytochrome f large domain"/>
    <property type="match status" value="1"/>
</dbReference>
<dbReference type="Proteomes" id="UP001295469">
    <property type="component" value="Chromosome C04"/>
</dbReference>
<dbReference type="Gene3D" id="2.170.120.12">
    <property type="entry name" value="DNA-directed RNA polymerase, insert domain"/>
    <property type="match status" value="1"/>
</dbReference>
<feature type="domain" description="Cytochrome f large" evidence="11">
    <location>
        <begin position="56"/>
        <end position="97"/>
    </location>
</feature>
<keyword evidence="6" id="KW-0812">Transmembrane</keyword>
<evidence type="ECO:0000256" key="3">
    <source>
        <dbReference type="ARBA" id="ARBA00022528"/>
    </source>
</evidence>
<dbReference type="InterPro" id="IPR036643">
    <property type="entry name" value="RNApol_insert_sf"/>
</dbReference>
<dbReference type="GO" id="GO:0000428">
    <property type="term" value="C:DNA-directed RNA polymerase complex"/>
    <property type="evidence" value="ECO:0007669"/>
    <property type="project" value="UniProtKB-KW"/>
</dbReference>
<sequence>MKGQADTIGIAMRRALLGEIEGTCITCAKSENIPHDYSNIVGIQESGIFGKCKTMQDSVFEAVVKIPYDMQLKKVLANGKKGALNVGAVLILPEGFEKIHPR</sequence>
<dbReference type="GO" id="GO:0020037">
    <property type="term" value="F:heme binding"/>
    <property type="evidence" value="ECO:0007669"/>
    <property type="project" value="InterPro"/>
</dbReference>
<dbReference type="PANTHER" id="PTHR33288:SF10">
    <property type="entry name" value="CYTOCHROME F"/>
    <property type="match status" value="1"/>
</dbReference>
<evidence type="ECO:0000313" key="12">
    <source>
        <dbReference type="EMBL" id="CAF1831177.1"/>
    </source>
</evidence>
<keyword evidence="4" id="KW-0602">Photosynthesis</keyword>
<dbReference type="GO" id="GO:0046983">
    <property type="term" value="F:protein dimerization activity"/>
    <property type="evidence" value="ECO:0007669"/>
    <property type="project" value="InterPro"/>
</dbReference>
<gene>
    <name evidence="12" type="ORF">DARMORV10_C04P22570.1</name>
</gene>
<evidence type="ECO:0000256" key="7">
    <source>
        <dbReference type="ARBA" id="ARBA00022989"/>
    </source>
</evidence>
<keyword evidence="7" id="KW-1133">Transmembrane helix</keyword>
<dbReference type="PRINTS" id="PR00610">
    <property type="entry name" value="CYTOCHROMEF"/>
</dbReference>
<evidence type="ECO:0000256" key="2">
    <source>
        <dbReference type="ARBA" id="ARBA00022478"/>
    </source>
</evidence>
<dbReference type="GO" id="GO:0005506">
    <property type="term" value="F:iron ion binding"/>
    <property type="evidence" value="ECO:0007669"/>
    <property type="project" value="InterPro"/>
</dbReference>